<organism evidence="1 2">
    <name type="scientific">Enterococcus florum</name>
    <dbReference type="NCBI Taxonomy" id="2480627"/>
    <lineage>
        <taxon>Bacteria</taxon>
        <taxon>Bacillati</taxon>
        <taxon>Bacillota</taxon>
        <taxon>Bacilli</taxon>
        <taxon>Lactobacillales</taxon>
        <taxon>Enterococcaceae</taxon>
        <taxon>Enterococcus</taxon>
    </lineage>
</organism>
<dbReference type="InterPro" id="IPR009693">
    <property type="entry name" value="Glucitol_operon_activator"/>
</dbReference>
<dbReference type="AlphaFoldDB" id="A0A4P5PJU5"/>
<dbReference type="OrthoDB" id="9096700at2"/>
<protein>
    <recommendedName>
        <fullName evidence="3">Transcriptional regulator</fullName>
    </recommendedName>
</protein>
<keyword evidence="2" id="KW-1185">Reference proteome</keyword>
<comment type="caution">
    <text evidence="1">The sequence shown here is derived from an EMBL/GenBank/DDBJ whole genome shotgun (WGS) entry which is preliminary data.</text>
</comment>
<accession>A0A4P5PJU5</accession>
<reference evidence="2" key="1">
    <citation type="submission" date="2019-02" db="EMBL/GenBank/DDBJ databases">
        <title>Draft genome sequence of Enterococcus sp. Gos25-1.</title>
        <authorList>
            <person name="Tanaka N."/>
            <person name="Shiwa Y."/>
            <person name="Fujita N."/>
        </authorList>
    </citation>
    <scope>NUCLEOTIDE SEQUENCE [LARGE SCALE GENOMIC DNA]</scope>
    <source>
        <strain evidence="2">Gos25-1</strain>
    </source>
</reference>
<dbReference type="Pfam" id="PF06923">
    <property type="entry name" value="GutM"/>
    <property type="match status" value="1"/>
</dbReference>
<proteinExistence type="predicted"/>
<evidence type="ECO:0008006" key="3">
    <source>
        <dbReference type="Google" id="ProtNLM"/>
    </source>
</evidence>
<dbReference type="RefSeq" id="WP_146624223.1">
    <property type="nucleotide sequence ID" value="NZ_BJCC01000042.1"/>
</dbReference>
<evidence type="ECO:0000313" key="2">
    <source>
        <dbReference type="Proteomes" id="UP000290567"/>
    </source>
</evidence>
<evidence type="ECO:0000313" key="1">
    <source>
        <dbReference type="EMBL" id="GCF95852.1"/>
    </source>
</evidence>
<sequence length="131" mass="14658">MIDLRLVFVIIALLMVNLATSMSHASYYRKTLRSMMAQKQEGFLGVGMANSKLKARMITLMLADKDGVIADCQVMTGLTVFAKFKTCQELIGCSIQDLPAEMQKRKYRASVEEAIKLIQLEMDNKKSEGTT</sequence>
<gene>
    <name evidence="1" type="ORF">NRIC_37430</name>
</gene>
<dbReference type="Proteomes" id="UP000290567">
    <property type="component" value="Unassembled WGS sequence"/>
</dbReference>
<name>A0A4P5PJU5_9ENTE</name>
<dbReference type="EMBL" id="BJCC01000042">
    <property type="protein sequence ID" value="GCF95852.1"/>
    <property type="molecule type" value="Genomic_DNA"/>
</dbReference>